<dbReference type="GO" id="GO:0016757">
    <property type="term" value="F:glycosyltransferase activity"/>
    <property type="evidence" value="ECO:0007669"/>
    <property type="project" value="UniProtKB-KW"/>
</dbReference>
<dbReference type="InterPro" id="IPR001173">
    <property type="entry name" value="Glyco_trans_2-like"/>
</dbReference>
<evidence type="ECO:0000256" key="3">
    <source>
        <dbReference type="ARBA" id="ARBA00022679"/>
    </source>
</evidence>
<dbReference type="Pfam" id="PF00535">
    <property type="entry name" value="Glycos_transf_2"/>
    <property type="match status" value="1"/>
</dbReference>
<dbReference type="Pfam" id="PF13692">
    <property type="entry name" value="Glyco_trans_1_4"/>
    <property type="match status" value="1"/>
</dbReference>
<dbReference type="SUPFAM" id="SSF53756">
    <property type="entry name" value="UDP-Glycosyltransferase/glycogen phosphorylase"/>
    <property type="match status" value="1"/>
</dbReference>
<dbReference type="EMBL" id="FWFT01000007">
    <property type="protein sequence ID" value="SLN61881.1"/>
    <property type="molecule type" value="Genomic_DNA"/>
</dbReference>
<dbReference type="InterPro" id="IPR029044">
    <property type="entry name" value="Nucleotide-diphossugar_trans"/>
</dbReference>
<dbReference type="SUPFAM" id="SSF53448">
    <property type="entry name" value="Nucleotide-diphospho-sugar transferases"/>
    <property type="match status" value="1"/>
</dbReference>
<keyword evidence="2" id="KW-0328">Glycosyltransferase</keyword>
<dbReference type="PANTHER" id="PTHR43179:SF12">
    <property type="entry name" value="GALACTOFURANOSYLTRANSFERASE GLFT2"/>
    <property type="match status" value="1"/>
</dbReference>
<proteinExistence type="inferred from homology"/>
<evidence type="ECO:0000313" key="6">
    <source>
        <dbReference type="Proteomes" id="UP000193623"/>
    </source>
</evidence>
<dbReference type="Proteomes" id="UP000193623">
    <property type="component" value="Unassembled WGS sequence"/>
</dbReference>
<comment type="similarity">
    <text evidence="1">Belongs to the glycosyltransferase 2 family.</text>
</comment>
<reference evidence="5 6" key="1">
    <citation type="submission" date="2017-03" db="EMBL/GenBank/DDBJ databases">
        <authorList>
            <person name="Afonso C.L."/>
            <person name="Miller P.J."/>
            <person name="Scott M.A."/>
            <person name="Spackman E."/>
            <person name="Goraichik I."/>
            <person name="Dimitrov K.M."/>
            <person name="Suarez D.L."/>
            <person name="Swayne D.E."/>
        </authorList>
    </citation>
    <scope>NUCLEOTIDE SEQUENCE [LARGE SCALE GENOMIC DNA]</scope>
    <source>
        <strain evidence="5 6">CECT 8397</strain>
    </source>
</reference>
<dbReference type="PANTHER" id="PTHR43179">
    <property type="entry name" value="RHAMNOSYLTRANSFERASE WBBL"/>
    <property type="match status" value="1"/>
</dbReference>
<accession>A0A1Y5TDQ0</accession>
<keyword evidence="3 5" id="KW-0808">Transferase</keyword>
<keyword evidence="6" id="KW-1185">Reference proteome</keyword>
<gene>
    <name evidence="5" type="ORF">PSJ8397_03277</name>
</gene>
<feature type="domain" description="Glycosyltransferase 2-like" evidence="4">
    <location>
        <begin position="98"/>
        <end position="219"/>
    </location>
</feature>
<evidence type="ECO:0000256" key="2">
    <source>
        <dbReference type="ARBA" id="ARBA00022676"/>
    </source>
</evidence>
<protein>
    <submittedName>
        <fullName evidence="5">N-glycosyltransferase</fullName>
    </submittedName>
</protein>
<dbReference type="Gene3D" id="3.90.550.10">
    <property type="entry name" value="Spore Coat Polysaccharide Biosynthesis Protein SpsA, Chain A"/>
    <property type="match status" value="1"/>
</dbReference>
<name>A0A1Y5TDQ0_9RHOB</name>
<evidence type="ECO:0000256" key="1">
    <source>
        <dbReference type="ARBA" id="ARBA00006739"/>
    </source>
</evidence>
<dbReference type="Gene3D" id="3.40.50.2000">
    <property type="entry name" value="Glycogen Phosphorylase B"/>
    <property type="match status" value="1"/>
</dbReference>
<evidence type="ECO:0000313" key="5">
    <source>
        <dbReference type="EMBL" id="SLN61881.1"/>
    </source>
</evidence>
<sequence>MISPYYRIKRLFSLYVAYHAEDDQTRLGTRLRFMPGFAIAGAKALPHALRWARYRDPTARARVKQILDMSGPAPIALNISLLESSQTPTDAPVATGVTIIMPVYNNRTMTMEALRRVAAHTDVPWRLILIDDASPDPAVRPALGTFAKTHDDKVHLVLQDTNKGFVGTVNEGLARARAWEDPVVILNTDAFVPDRWATRLLRPIWTDRTVASVTPLSNDAELGCVPAISQPMEISKELADRLDDHARQIEGGPDWITAPAGVGFCMALAPQFLREIPQFDAVFAPGYGEEVDWCQKGARKGGKHVYLPSLFVAHMGGQSFGSEAKQRLIARNSDILSRRYPRFDAEVFGFVRRDPLVTVRVFLGLAWAVDAGQGAALPIYIGHSMGGGAEIDLRRRIQGDFETHQAVVVLRFGGTFRFTLELWWPGLEQPVAAGTDDWSDIVAMLTPVKNRHVIYSNAVGDVDPIEVAGFVLDVLGGADGRLDVLIHDFFVVSPSVTLLGQGDVFRWPLDAADGRHQSRRAKGGVVTLAEWQDHWRSLLIRADKILCFSLASVGIIKGAYPDLTSVVCEPHTLPVAVPQTPSRGRRPTIGVLGNMSPQKGAHFVAELSRAVQMDDTVDLVLLGNMDPGFELDKETLQHGPYEVVNLPELVAQYGITCWLIPSIWPETFSFTTHEAIATGLPVLVFDLGAQADAVRQSVAQGGLGHVLDHRHEMTKAIETCIRAAQDFGTTGSI</sequence>
<organism evidence="5 6">
    <name type="scientific">Pseudooctadecabacter jejudonensis</name>
    <dbReference type="NCBI Taxonomy" id="1391910"/>
    <lineage>
        <taxon>Bacteria</taxon>
        <taxon>Pseudomonadati</taxon>
        <taxon>Pseudomonadota</taxon>
        <taxon>Alphaproteobacteria</taxon>
        <taxon>Rhodobacterales</taxon>
        <taxon>Paracoccaceae</taxon>
        <taxon>Pseudooctadecabacter</taxon>
    </lineage>
</organism>
<evidence type="ECO:0000259" key="4">
    <source>
        <dbReference type="Pfam" id="PF00535"/>
    </source>
</evidence>
<dbReference type="AlphaFoldDB" id="A0A1Y5TDQ0"/>